<dbReference type="PANTHER" id="PTHR46564:SF1">
    <property type="entry name" value="TRANSPOSASE"/>
    <property type="match status" value="1"/>
</dbReference>
<sequence>MLTIGLFPTNINADIFTAWVAQDLLPKLPPQSVSVMDNATLHQRQDTQAILRKAAHTVLYLPPYSPDLNPIEQKGAHTKAIKKQTLSSIAKLFKIESSYL</sequence>
<dbReference type="InterPro" id="IPR036397">
    <property type="entry name" value="RNaseH_sf"/>
</dbReference>
<keyword evidence="2" id="KW-0378">Hydrolase</keyword>
<dbReference type="AlphaFoldDB" id="A0A0E2YX64"/>
<dbReference type="GO" id="GO:0003676">
    <property type="term" value="F:nucleic acid binding"/>
    <property type="evidence" value="ECO:0007669"/>
    <property type="project" value="InterPro"/>
</dbReference>
<proteinExistence type="predicted"/>
<name>A0A0E2YX64_9GAMM</name>
<evidence type="ECO:0000313" key="2">
    <source>
        <dbReference type="EMBL" id="KFI18033.1"/>
    </source>
</evidence>
<reference evidence="2 3" key="1">
    <citation type="submission" date="2014-07" db="EMBL/GenBank/DDBJ databases">
        <title>Comparative analysis of Nitrosococcus oceani genome inventories of strains from Pacific and Atlantic gyres.</title>
        <authorList>
            <person name="Lim C.K."/>
            <person name="Wang L."/>
            <person name="Sayavedra-Soto L.A."/>
            <person name="Klotz M.G."/>
        </authorList>
    </citation>
    <scope>NUCLEOTIDE SEQUENCE [LARGE SCALE GENOMIC DNA]</scope>
    <source>
        <strain evidence="2 3">C-27</strain>
    </source>
</reference>
<dbReference type="InterPro" id="IPR038717">
    <property type="entry name" value="Tc1-like_DDE_dom"/>
</dbReference>
<gene>
    <name evidence="2" type="ORF">IB75_16460</name>
</gene>
<organism evidence="2 3">
    <name type="scientific">Nitrosococcus oceani C-27</name>
    <dbReference type="NCBI Taxonomy" id="314279"/>
    <lineage>
        <taxon>Bacteria</taxon>
        <taxon>Pseudomonadati</taxon>
        <taxon>Pseudomonadota</taxon>
        <taxon>Gammaproteobacteria</taxon>
        <taxon>Chromatiales</taxon>
        <taxon>Chromatiaceae</taxon>
        <taxon>Nitrosococcus</taxon>
    </lineage>
</organism>
<dbReference type="Gene3D" id="3.30.420.10">
    <property type="entry name" value="Ribonuclease H-like superfamily/Ribonuclease H"/>
    <property type="match status" value="1"/>
</dbReference>
<evidence type="ECO:0000313" key="3">
    <source>
        <dbReference type="Proteomes" id="UP000028839"/>
    </source>
</evidence>
<accession>A0A0E2YX64</accession>
<dbReference type="Pfam" id="PF13358">
    <property type="entry name" value="DDE_3"/>
    <property type="match status" value="1"/>
</dbReference>
<dbReference type="PANTHER" id="PTHR46564">
    <property type="entry name" value="TRANSPOSASE"/>
    <property type="match status" value="1"/>
</dbReference>
<dbReference type="GO" id="GO:0004519">
    <property type="term" value="F:endonuclease activity"/>
    <property type="evidence" value="ECO:0007669"/>
    <property type="project" value="UniProtKB-KW"/>
</dbReference>
<feature type="non-terminal residue" evidence="2">
    <location>
        <position position="100"/>
    </location>
</feature>
<keyword evidence="2" id="KW-0255">Endonuclease</keyword>
<evidence type="ECO:0000259" key="1">
    <source>
        <dbReference type="Pfam" id="PF13358"/>
    </source>
</evidence>
<feature type="domain" description="Tc1-like transposase DDE" evidence="1">
    <location>
        <begin position="6"/>
        <end position="74"/>
    </location>
</feature>
<protein>
    <submittedName>
        <fullName evidence="2">DDE endonuclease</fullName>
    </submittedName>
</protein>
<dbReference type="HOGENOM" id="CLU_056788_14_0_6"/>
<dbReference type="EMBL" id="JPGN01000089">
    <property type="protein sequence ID" value="KFI18033.1"/>
    <property type="molecule type" value="Genomic_DNA"/>
</dbReference>
<comment type="caution">
    <text evidence="2">The sequence shown here is derived from an EMBL/GenBank/DDBJ whole genome shotgun (WGS) entry which is preliminary data.</text>
</comment>
<dbReference type="Proteomes" id="UP000028839">
    <property type="component" value="Unassembled WGS sequence"/>
</dbReference>
<keyword evidence="2" id="KW-0540">Nuclease</keyword>